<accession>R0ELS3</accession>
<dbReference type="OrthoDB" id="7188134at2"/>
<evidence type="ECO:0008006" key="4">
    <source>
        <dbReference type="Google" id="ProtNLM"/>
    </source>
</evidence>
<evidence type="ECO:0000313" key="2">
    <source>
        <dbReference type="EMBL" id="ENZ82864.1"/>
    </source>
</evidence>
<reference evidence="2 3" key="1">
    <citation type="journal article" date="2013" name="Genome Announc.">
        <title>Draft Genome Sequence for Caulobacter sp. Strain OR37, a Bacterium Tolerant to Heavy Metals.</title>
        <authorList>
            <person name="Utturkar S.M."/>
            <person name="Bollmann A."/>
            <person name="Brzoska R.M."/>
            <person name="Klingeman D.M."/>
            <person name="Epstein S.E."/>
            <person name="Palumbo A.V."/>
            <person name="Brown S.D."/>
        </authorList>
    </citation>
    <scope>NUCLEOTIDE SEQUENCE [LARGE SCALE GENOMIC DNA]</scope>
    <source>
        <strain evidence="2 3">OR37</strain>
    </source>
</reference>
<evidence type="ECO:0000256" key="1">
    <source>
        <dbReference type="SAM" id="SignalP"/>
    </source>
</evidence>
<dbReference type="EMBL" id="APMP01000004">
    <property type="protein sequence ID" value="ENZ82864.1"/>
    <property type="molecule type" value="Genomic_DNA"/>
</dbReference>
<keyword evidence="3" id="KW-1185">Reference proteome</keyword>
<gene>
    <name evidence="2" type="ORF">OR37_01058</name>
</gene>
<feature type="signal peptide" evidence="1">
    <location>
        <begin position="1"/>
        <end position="23"/>
    </location>
</feature>
<dbReference type="PATRIC" id="fig|1292034.3.peg.1043"/>
<proteinExistence type="predicted"/>
<comment type="caution">
    <text evidence="2">The sequence shown here is derived from an EMBL/GenBank/DDBJ whole genome shotgun (WGS) entry which is preliminary data.</text>
</comment>
<feature type="chain" id="PRO_5004349241" description="Secreted protein" evidence="1">
    <location>
        <begin position="24"/>
        <end position="139"/>
    </location>
</feature>
<protein>
    <recommendedName>
        <fullName evidence="4">Secreted protein</fullName>
    </recommendedName>
</protein>
<name>R0ELS3_CAUVI</name>
<dbReference type="Proteomes" id="UP000013063">
    <property type="component" value="Unassembled WGS sequence"/>
</dbReference>
<dbReference type="AlphaFoldDB" id="R0ELS3"/>
<keyword evidence="1" id="KW-0732">Signal</keyword>
<dbReference type="STRING" id="1292034.OR37_01058"/>
<evidence type="ECO:0000313" key="3">
    <source>
        <dbReference type="Proteomes" id="UP000013063"/>
    </source>
</evidence>
<organism evidence="2 3">
    <name type="scientific">Caulobacter vibrioides OR37</name>
    <dbReference type="NCBI Taxonomy" id="1292034"/>
    <lineage>
        <taxon>Bacteria</taxon>
        <taxon>Pseudomonadati</taxon>
        <taxon>Pseudomonadota</taxon>
        <taxon>Alphaproteobacteria</taxon>
        <taxon>Caulobacterales</taxon>
        <taxon>Caulobacteraceae</taxon>
        <taxon>Caulobacter</taxon>
    </lineage>
</organism>
<dbReference type="RefSeq" id="WP_004616653.1">
    <property type="nucleotide sequence ID" value="NZ_APMP01000004.1"/>
</dbReference>
<sequence precursor="true">MRTKLTLSLAALAASLTTSAVQAKDAVTIDRIGGRAVEIITASARDTGNGLRVSGLVRRAPGRSLPPVAAHLDVSAFDPDGHWAITVPTRLAALSPQRTDREPARFEATFPLLQLASVTKLEVRYQDKPHAMETGEVAR</sequence>